<proteinExistence type="inferred from homology"/>
<dbReference type="InterPro" id="IPR019174">
    <property type="entry name" value="NADH_DH_b-subcmplx_su6"/>
</dbReference>
<comment type="subcellular location">
    <subcellularLocation>
        <location evidence="1">Mitochondrion inner membrane</location>
        <topology evidence="1">Single-pass membrane protein</topology>
    </subcellularLocation>
</comment>
<dbReference type="Proteomes" id="UP000887568">
    <property type="component" value="Unplaced"/>
</dbReference>
<evidence type="ECO:0000256" key="3">
    <source>
        <dbReference type="ARBA" id="ARBA00018675"/>
    </source>
</evidence>
<evidence type="ECO:0000256" key="14">
    <source>
        <dbReference type="ARBA" id="ARBA00030214"/>
    </source>
</evidence>
<comment type="similarity">
    <text evidence="2">Belongs to the complex I NDUFB6 subunit family.</text>
</comment>
<keyword evidence="8" id="KW-0249">Electron transport</keyword>
<organism evidence="16 17">
    <name type="scientific">Patiria miniata</name>
    <name type="common">Bat star</name>
    <name type="synonym">Asterina miniata</name>
    <dbReference type="NCBI Taxonomy" id="46514"/>
    <lineage>
        <taxon>Eukaryota</taxon>
        <taxon>Metazoa</taxon>
        <taxon>Echinodermata</taxon>
        <taxon>Eleutherozoa</taxon>
        <taxon>Asterozoa</taxon>
        <taxon>Asteroidea</taxon>
        <taxon>Valvatacea</taxon>
        <taxon>Valvatida</taxon>
        <taxon>Asterinidae</taxon>
        <taxon>Patiria</taxon>
    </lineage>
</organism>
<keyword evidence="4" id="KW-0813">Transport</keyword>
<evidence type="ECO:0000256" key="1">
    <source>
        <dbReference type="ARBA" id="ARBA00004434"/>
    </source>
</evidence>
<keyword evidence="5" id="KW-0679">Respiratory chain</keyword>
<evidence type="ECO:0000256" key="8">
    <source>
        <dbReference type="ARBA" id="ARBA00022982"/>
    </source>
</evidence>
<keyword evidence="6" id="KW-0812">Transmembrane</keyword>
<evidence type="ECO:0000256" key="9">
    <source>
        <dbReference type="ARBA" id="ARBA00022989"/>
    </source>
</evidence>
<dbReference type="OMA" id="WRAIRQP"/>
<dbReference type="OrthoDB" id="5824032at2759"/>
<protein>
    <recommendedName>
        <fullName evidence="3">NADH dehydrogenase [ubiquinone] 1 beta subcomplex subunit 6</fullName>
    </recommendedName>
    <alternativeName>
        <fullName evidence="14">Complex I-B17</fullName>
    </alternativeName>
    <alternativeName>
        <fullName evidence="13">NADH-ubiquinone oxidoreductase B17 subunit</fullName>
    </alternativeName>
</protein>
<keyword evidence="11" id="KW-0496">Mitochondrion</keyword>
<dbReference type="PANTHER" id="PTHR15083">
    <property type="entry name" value="NADH DEHYDROGENASE [UBIQUINONE] 1 BETA SUBCOMPLEX SUBUNIT 6"/>
    <property type="match status" value="1"/>
</dbReference>
<dbReference type="EnsemblMetazoa" id="XM_038212137.1">
    <property type="protein sequence ID" value="XP_038068065.1"/>
    <property type="gene ID" value="LOC119737649"/>
</dbReference>
<evidence type="ECO:0000256" key="5">
    <source>
        <dbReference type="ARBA" id="ARBA00022660"/>
    </source>
</evidence>
<evidence type="ECO:0000256" key="15">
    <source>
        <dbReference type="SAM" id="MobiDB-lite"/>
    </source>
</evidence>
<keyword evidence="12" id="KW-0472">Membrane</keyword>
<dbReference type="AlphaFoldDB" id="A0A914AVD9"/>
<dbReference type="PANTHER" id="PTHR15083:SF0">
    <property type="entry name" value="NADH DEHYDROGENASE [UBIQUINONE] 1 BETA SUBCOMPLEX SUBUNIT 6"/>
    <property type="match status" value="1"/>
</dbReference>
<evidence type="ECO:0000313" key="17">
    <source>
        <dbReference type="Proteomes" id="UP000887568"/>
    </source>
</evidence>
<evidence type="ECO:0000256" key="7">
    <source>
        <dbReference type="ARBA" id="ARBA00022792"/>
    </source>
</evidence>
<accession>A0A914AVD9</accession>
<evidence type="ECO:0000313" key="16">
    <source>
        <dbReference type="EnsemblMetazoa" id="XP_038068065.1"/>
    </source>
</evidence>
<sequence length="145" mass="16964">MAACPPLAKSRNDLRPPAGAKPEVPGWAKNDHVLKNWITEERLRRRTFLADQVLESYEPIAEPHKTNRLWRAIRQPFWNLLWPVNEATGYRLFHGIFTMKRFFTVIVLPMWVVHYIVKYHVAPIPGRVVHSKLPIYPGDEEKTES</sequence>
<keyword evidence="10" id="KW-0007">Acetylation</keyword>
<evidence type="ECO:0000256" key="4">
    <source>
        <dbReference type="ARBA" id="ARBA00022448"/>
    </source>
</evidence>
<reference evidence="16" key="1">
    <citation type="submission" date="2022-11" db="UniProtKB">
        <authorList>
            <consortium name="EnsemblMetazoa"/>
        </authorList>
    </citation>
    <scope>IDENTIFICATION</scope>
</reference>
<evidence type="ECO:0000256" key="11">
    <source>
        <dbReference type="ARBA" id="ARBA00023128"/>
    </source>
</evidence>
<evidence type="ECO:0000256" key="2">
    <source>
        <dbReference type="ARBA" id="ARBA00007771"/>
    </source>
</evidence>
<name>A0A914AVD9_PATMI</name>
<keyword evidence="9" id="KW-1133">Transmembrane helix</keyword>
<dbReference type="GO" id="GO:0005743">
    <property type="term" value="C:mitochondrial inner membrane"/>
    <property type="evidence" value="ECO:0007669"/>
    <property type="project" value="UniProtKB-SubCell"/>
</dbReference>
<evidence type="ECO:0000256" key="10">
    <source>
        <dbReference type="ARBA" id="ARBA00022990"/>
    </source>
</evidence>
<dbReference type="Pfam" id="PF09782">
    <property type="entry name" value="NDUF_B6"/>
    <property type="match status" value="1"/>
</dbReference>
<evidence type="ECO:0000256" key="13">
    <source>
        <dbReference type="ARBA" id="ARBA00029949"/>
    </source>
</evidence>
<keyword evidence="7" id="KW-0999">Mitochondrion inner membrane</keyword>
<evidence type="ECO:0000256" key="12">
    <source>
        <dbReference type="ARBA" id="ARBA00023136"/>
    </source>
</evidence>
<feature type="region of interest" description="Disordered" evidence="15">
    <location>
        <begin position="1"/>
        <end position="21"/>
    </location>
</feature>
<dbReference type="GeneID" id="119737649"/>
<dbReference type="RefSeq" id="XP_038068065.1">
    <property type="nucleotide sequence ID" value="XM_038212137.1"/>
</dbReference>
<evidence type="ECO:0000256" key="6">
    <source>
        <dbReference type="ARBA" id="ARBA00022692"/>
    </source>
</evidence>
<keyword evidence="17" id="KW-1185">Reference proteome</keyword>
<dbReference type="GO" id="GO:0006120">
    <property type="term" value="P:mitochondrial electron transport, NADH to ubiquinone"/>
    <property type="evidence" value="ECO:0007669"/>
    <property type="project" value="InterPro"/>
</dbReference>